<dbReference type="SMART" id="SM00181">
    <property type="entry name" value="EGF"/>
    <property type="match status" value="2"/>
</dbReference>
<dbReference type="PANTHER" id="PTHR24044">
    <property type="entry name" value="NOTCH LIGAND FAMILY MEMBER"/>
    <property type="match status" value="1"/>
</dbReference>
<evidence type="ECO:0000256" key="1">
    <source>
        <dbReference type="PROSITE-ProRule" id="PRU00076"/>
    </source>
</evidence>
<name>A0A813XM83_9BILA</name>
<comment type="caution">
    <text evidence="5">The sequence shown here is derived from an EMBL/GenBank/DDBJ whole genome shotgun (WGS) entry which is preliminary data.</text>
</comment>
<dbReference type="PROSITE" id="PS50026">
    <property type="entry name" value="EGF_3"/>
    <property type="match status" value="2"/>
</dbReference>
<evidence type="ECO:0000313" key="5">
    <source>
        <dbReference type="EMBL" id="CAF0867260.1"/>
    </source>
</evidence>
<proteinExistence type="predicted"/>
<dbReference type="SUPFAM" id="SSF57196">
    <property type="entry name" value="EGF/Laminin"/>
    <property type="match status" value="2"/>
</dbReference>
<keyword evidence="6" id="KW-1185">Reference proteome</keyword>
<dbReference type="InterPro" id="IPR000742">
    <property type="entry name" value="EGF"/>
</dbReference>
<feature type="disulfide bond" evidence="1">
    <location>
        <begin position="143"/>
        <end position="152"/>
    </location>
</feature>
<keyword evidence="2" id="KW-0472">Membrane</keyword>
<dbReference type="Pfam" id="PF00008">
    <property type="entry name" value="EGF"/>
    <property type="match status" value="1"/>
</dbReference>
<keyword evidence="3" id="KW-0732">Signal</keyword>
<dbReference type="OrthoDB" id="19606at2759"/>
<feature type="transmembrane region" description="Helical" evidence="2">
    <location>
        <begin position="162"/>
        <end position="188"/>
    </location>
</feature>
<feature type="domain" description="EGF-like" evidence="4">
    <location>
        <begin position="116"/>
        <end position="153"/>
    </location>
</feature>
<feature type="chain" id="PRO_5032927931" description="EGF-like domain-containing protein" evidence="3">
    <location>
        <begin position="21"/>
        <end position="194"/>
    </location>
</feature>
<keyword evidence="1" id="KW-0245">EGF-like domain</keyword>
<dbReference type="InterPro" id="IPR050906">
    <property type="entry name" value="Notch_signaling"/>
</dbReference>
<dbReference type="PROSITE" id="PS01186">
    <property type="entry name" value="EGF_2"/>
    <property type="match status" value="2"/>
</dbReference>
<evidence type="ECO:0000259" key="4">
    <source>
        <dbReference type="PROSITE" id="PS50026"/>
    </source>
</evidence>
<comment type="caution">
    <text evidence="1">Lacks conserved residue(s) required for the propagation of feature annotation.</text>
</comment>
<feature type="disulfide bond" evidence="1">
    <location>
        <begin position="50"/>
        <end position="59"/>
    </location>
</feature>
<feature type="signal peptide" evidence="3">
    <location>
        <begin position="1"/>
        <end position="20"/>
    </location>
</feature>
<dbReference type="Gene3D" id="2.10.25.10">
    <property type="entry name" value="Laminin"/>
    <property type="match status" value="2"/>
</dbReference>
<dbReference type="GO" id="GO:0005112">
    <property type="term" value="F:Notch binding"/>
    <property type="evidence" value="ECO:0007669"/>
    <property type="project" value="TreeGrafter"/>
</dbReference>
<dbReference type="Proteomes" id="UP000663879">
    <property type="component" value="Unassembled WGS sequence"/>
</dbReference>
<keyword evidence="2" id="KW-0812">Transmembrane</keyword>
<evidence type="ECO:0000256" key="3">
    <source>
        <dbReference type="SAM" id="SignalP"/>
    </source>
</evidence>
<evidence type="ECO:0000256" key="2">
    <source>
        <dbReference type="SAM" id="Phobius"/>
    </source>
</evidence>
<protein>
    <recommendedName>
        <fullName evidence="4">EGF-like domain-containing protein</fullName>
    </recommendedName>
</protein>
<feature type="domain" description="EGF-like" evidence="4">
    <location>
        <begin position="21"/>
        <end position="60"/>
    </location>
</feature>
<gene>
    <name evidence="5" type="ORF">OXX778_LOCUS9746</name>
</gene>
<organism evidence="5 6">
    <name type="scientific">Brachionus calyciflorus</name>
    <dbReference type="NCBI Taxonomy" id="104777"/>
    <lineage>
        <taxon>Eukaryota</taxon>
        <taxon>Metazoa</taxon>
        <taxon>Spiralia</taxon>
        <taxon>Gnathifera</taxon>
        <taxon>Rotifera</taxon>
        <taxon>Eurotatoria</taxon>
        <taxon>Monogononta</taxon>
        <taxon>Pseudotrocha</taxon>
        <taxon>Ploima</taxon>
        <taxon>Brachionidae</taxon>
        <taxon>Brachionus</taxon>
    </lineage>
</organism>
<dbReference type="PROSITE" id="PS00022">
    <property type="entry name" value="EGF_1"/>
    <property type="match status" value="2"/>
</dbReference>
<accession>A0A813XM83</accession>
<dbReference type="EMBL" id="CAJNOC010001465">
    <property type="protein sequence ID" value="CAF0867260.1"/>
    <property type="molecule type" value="Genomic_DNA"/>
</dbReference>
<dbReference type="PANTHER" id="PTHR24044:SF420">
    <property type="entry name" value="DELTA AND NOTCH-LIKE EPIDERMAL GROWTH FACTOR-RELATED RECEPTOR ISOFORM X1"/>
    <property type="match status" value="1"/>
</dbReference>
<keyword evidence="1" id="KW-1015">Disulfide bond</keyword>
<dbReference type="CDD" id="cd00054">
    <property type="entry name" value="EGF_CA"/>
    <property type="match status" value="2"/>
</dbReference>
<evidence type="ECO:0000313" key="6">
    <source>
        <dbReference type="Proteomes" id="UP000663879"/>
    </source>
</evidence>
<reference evidence="5" key="1">
    <citation type="submission" date="2021-02" db="EMBL/GenBank/DDBJ databases">
        <authorList>
            <person name="Nowell W R."/>
        </authorList>
    </citation>
    <scope>NUCLEOTIDE SEQUENCE</scope>
    <source>
        <strain evidence="5">Ploen Becks lab</strain>
    </source>
</reference>
<dbReference type="AlphaFoldDB" id="A0A813XM83"/>
<keyword evidence="2" id="KW-1133">Transmembrane helix</keyword>
<sequence>MFLKFTLYIGLLSLFPIIKCQLIRCTNNPCKNGARCVNQPSTFYGYNCICQGPWSGINCDQYQGNFGVNQQNNNPIVNNYPYNNNNNNFPYNSNNFPYNNDNNNYPYKNNNPYVQPANPCISAPCFNGAVCQPNGGDSYFCLCRYGFYGNRCESIDNPKGKLLAIILGTILPFFAIVIIISIIIYCCCCRRRKN</sequence>